<organism evidence="1 2">
    <name type="scientific">Araneus ventricosus</name>
    <name type="common">Orbweaver spider</name>
    <name type="synonym">Epeira ventricosa</name>
    <dbReference type="NCBI Taxonomy" id="182803"/>
    <lineage>
        <taxon>Eukaryota</taxon>
        <taxon>Metazoa</taxon>
        <taxon>Ecdysozoa</taxon>
        <taxon>Arthropoda</taxon>
        <taxon>Chelicerata</taxon>
        <taxon>Arachnida</taxon>
        <taxon>Araneae</taxon>
        <taxon>Araneomorphae</taxon>
        <taxon>Entelegynae</taxon>
        <taxon>Araneoidea</taxon>
        <taxon>Araneidae</taxon>
        <taxon>Araneus</taxon>
    </lineage>
</organism>
<evidence type="ECO:0000313" key="1">
    <source>
        <dbReference type="EMBL" id="GBM79277.1"/>
    </source>
</evidence>
<accession>A0A4Y2INJ5</accession>
<reference evidence="1 2" key="1">
    <citation type="journal article" date="2019" name="Sci. Rep.">
        <title>Orb-weaving spider Araneus ventricosus genome elucidates the spidroin gene catalogue.</title>
        <authorList>
            <person name="Kono N."/>
            <person name="Nakamura H."/>
            <person name="Ohtoshi R."/>
            <person name="Moran D.A.P."/>
            <person name="Shinohara A."/>
            <person name="Yoshida Y."/>
            <person name="Fujiwara M."/>
            <person name="Mori M."/>
            <person name="Tomita M."/>
            <person name="Arakawa K."/>
        </authorList>
    </citation>
    <scope>NUCLEOTIDE SEQUENCE [LARGE SCALE GENOMIC DNA]</scope>
</reference>
<gene>
    <name evidence="1" type="ORF">AVEN_1445_1</name>
</gene>
<protein>
    <submittedName>
        <fullName evidence="1">Uncharacterized protein</fullName>
    </submittedName>
</protein>
<dbReference type="EMBL" id="BGPR01002813">
    <property type="protein sequence ID" value="GBM79277.1"/>
    <property type="molecule type" value="Genomic_DNA"/>
</dbReference>
<dbReference type="Proteomes" id="UP000499080">
    <property type="component" value="Unassembled WGS sequence"/>
</dbReference>
<comment type="caution">
    <text evidence="1">The sequence shown here is derived from an EMBL/GenBank/DDBJ whole genome shotgun (WGS) entry which is preliminary data.</text>
</comment>
<evidence type="ECO:0000313" key="2">
    <source>
        <dbReference type="Proteomes" id="UP000499080"/>
    </source>
</evidence>
<dbReference type="AlphaFoldDB" id="A0A4Y2INJ5"/>
<keyword evidence="2" id="KW-1185">Reference proteome</keyword>
<sequence length="208" mass="24550">MAIFYYRPNNRKVILLDMMDQKRKKVNPDKNSGVRRESSIGYRLKPHRSQTILEVREAAPSTPKGEVKCHRNVKWSLTFHATRAQTKWYGSRSSTINHWAKQRARHRAKSLENRMSTNSFGCSSRRDGCFTNCSRGLFSRADLIEWWKGLLRCRSVSFEDKRRTFEDFLDRNLMSKKESIKGKNKNEILWLFLLSRMRSIEKDCIAIV</sequence>
<name>A0A4Y2INJ5_ARAVE</name>
<proteinExistence type="predicted"/>